<dbReference type="Proteomes" id="UP000192220">
    <property type="component" value="Unplaced"/>
</dbReference>
<gene>
    <name evidence="3" type="primary">si:ch211-151h10.2</name>
</gene>
<dbReference type="InParanoid" id="A0A2I4BU98"/>
<dbReference type="RefSeq" id="XP_013871332.1">
    <property type="nucleotide sequence ID" value="XM_014015878.1"/>
</dbReference>
<sequence>MPCLNVVHPRGQGVTGRGHTGDRDGTWMKEEEPAEQNQRSFSLNPTSAEAQPKQNFWCRALRTFGPGSSFAPAGVVCLVLLLEALLDPSLSPEALCCQILVLSFLWVFLGGCLHALKSHLEPELVEPPQKEQQLVLTQSSLLSQTRTTRTRMFRSRTPDVPLSMALTDSLLLCVLQELLQEPALTHIQALLSKLQAVAQTLESAGPDPVQEVDLNSSLTEKLKLLSSYLQHRTGLLQSLVQVQGDFETSSRDLLWGLQELWIQLEELHTGVTLSKQEGWGYRDLTSVKTDAQTLVAELGRYRKRLESCEAHLKASTQLLQELTWSHAHFSTKLNLSSTESVWPELLLQSNMEKFDKVQESFSPLEQQTHTFQTHLQGLGDGHLQEGPLARTDVAPVSSPLPQTSTKTPPLSLRERTARLSSSLKRLHRAGKQK</sequence>
<protein>
    <submittedName>
        <fullName evidence="3">Uncharacterized protein si:ch211-151h10.2 isoform X1</fullName>
    </submittedName>
</protein>
<dbReference type="OrthoDB" id="8954444at2759"/>
<accession>A0A2I4BU98</accession>
<keyword evidence="2" id="KW-1185">Reference proteome</keyword>
<evidence type="ECO:0000313" key="3">
    <source>
        <dbReference type="RefSeq" id="XP_013871332.1"/>
    </source>
</evidence>
<feature type="region of interest" description="Disordered" evidence="1">
    <location>
        <begin position="392"/>
        <end position="433"/>
    </location>
</feature>
<reference evidence="3" key="1">
    <citation type="submission" date="2025-08" db="UniProtKB">
        <authorList>
            <consortium name="RefSeq"/>
        </authorList>
    </citation>
    <scope>IDENTIFICATION</scope>
    <source>
        <strain evidence="3">Quisiro</strain>
        <tissue evidence="3">Liver</tissue>
    </source>
</reference>
<feature type="compositionally biased region" description="Polar residues" evidence="1">
    <location>
        <begin position="399"/>
        <end position="408"/>
    </location>
</feature>
<evidence type="ECO:0000313" key="2">
    <source>
        <dbReference type="Proteomes" id="UP000192220"/>
    </source>
</evidence>
<dbReference type="FunCoup" id="A0A2I4BU98">
    <property type="interactions" value="4"/>
</dbReference>
<proteinExistence type="predicted"/>
<dbReference type="KEGG" id="alim:106522738"/>
<feature type="region of interest" description="Disordered" evidence="1">
    <location>
        <begin position="1"/>
        <end position="25"/>
    </location>
</feature>
<name>A0A2I4BU98_AUSLI</name>
<dbReference type="AlphaFoldDB" id="A0A2I4BU98"/>
<evidence type="ECO:0000256" key="1">
    <source>
        <dbReference type="SAM" id="MobiDB-lite"/>
    </source>
</evidence>
<feature type="compositionally biased region" description="Basic residues" evidence="1">
    <location>
        <begin position="424"/>
        <end position="433"/>
    </location>
</feature>
<organism evidence="2 3">
    <name type="scientific">Austrofundulus limnaeus</name>
    <name type="common">Annual killifish</name>
    <dbReference type="NCBI Taxonomy" id="52670"/>
    <lineage>
        <taxon>Eukaryota</taxon>
        <taxon>Metazoa</taxon>
        <taxon>Chordata</taxon>
        <taxon>Craniata</taxon>
        <taxon>Vertebrata</taxon>
        <taxon>Euteleostomi</taxon>
        <taxon>Actinopterygii</taxon>
        <taxon>Neopterygii</taxon>
        <taxon>Teleostei</taxon>
        <taxon>Neoteleostei</taxon>
        <taxon>Acanthomorphata</taxon>
        <taxon>Ovalentaria</taxon>
        <taxon>Atherinomorphae</taxon>
        <taxon>Cyprinodontiformes</taxon>
        <taxon>Rivulidae</taxon>
        <taxon>Austrofundulus</taxon>
    </lineage>
</organism>